<accession>A0A133PT01</accession>
<dbReference type="PATRIC" id="fig|28128.5.peg.2917"/>
<organism evidence="2 3">
    <name type="scientific">Prevotella corporis</name>
    <dbReference type="NCBI Taxonomy" id="28128"/>
    <lineage>
        <taxon>Bacteria</taxon>
        <taxon>Pseudomonadati</taxon>
        <taxon>Bacteroidota</taxon>
        <taxon>Bacteroidia</taxon>
        <taxon>Bacteroidales</taxon>
        <taxon>Prevotellaceae</taxon>
        <taxon>Prevotella</taxon>
    </lineage>
</organism>
<gene>
    <name evidence="2" type="ORF">HMPREF3226_02831</name>
</gene>
<dbReference type="AlphaFoldDB" id="A0A133PT01"/>
<dbReference type="Gene3D" id="2.60.120.1360">
    <property type="match status" value="1"/>
</dbReference>
<evidence type="ECO:0000313" key="2">
    <source>
        <dbReference type="EMBL" id="KXA31980.1"/>
    </source>
</evidence>
<keyword evidence="1" id="KW-1133">Transmembrane helix</keyword>
<protein>
    <recommendedName>
        <fullName evidence="4">SGNH hydrolase-type esterase domain-containing protein</fullName>
    </recommendedName>
</protein>
<name>A0A133PT01_9BACT</name>
<feature type="transmembrane region" description="Helical" evidence="1">
    <location>
        <begin position="6"/>
        <end position="25"/>
    </location>
</feature>
<sequence>MNDKTYKTLLLTVLVIVFLILLHFLPKIKVAGTELREINILSDLSPQQTTLQDVLPRPAQPKATQLKDKDGQLVSFKESWPKGTEPIVDFSGGKAGGMDAFYEKINNLAKGITNGRPVRIAYYGDSFIEGDVLLEHLREELQKKYGGWGVGWLDAGNELNQYKHTVTHKFTGLVEHMVMKRKSYDVALAGLAERYYTCSGPVQISLAPFILPEFPHTGKWRITQLYLRAPRGADITMKFDGNVQRAFQLSPSPRLQVVQGASPTSHAQLSVRGGGAVLFGTSQESKEGVIIDNFSMRGTNGQSLGKLPVAMLSEFARVRPYDLIVLQYGVNAVNEQSDAPRLKKYIEGMRIVVNNFRKAFPQTSILIVSAPDRGSKSSPDGTMHQVEMLVSYQENLAAECKVGFYNLLNAMGGPGTMKRIVDSYDMGSKDYVHINHKGGKYVSGRIFKSIVAGQKNYGRRMGN</sequence>
<evidence type="ECO:0008006" key="4">
    <source>
        <dbReference type="Google" id="ProtNLM"/>
    </source>
</evidence>
<dbReference type="GO" id="GO:0016788">
    <property type="term" value="F:hydrolase activity, acting on ester bonds"/>
    <property type="evidence" value="ECO:0007669"/>
    <property type="project" value="UniProtKB-ARBA"/>
</dbReference>
<dbReference type="RefSeq" id="WP_060941453.1">
    <property type="nucleotide sequence ID" value="NZ_KQ957345.1"/>
</dbReference>
<keyword evidence="1" id="KW-0472">Membrane</keyword>
<evidence type="ECO:0000313" key="3">
    <source>
        <dbReference type="Proteomes" id="UP000070533"/>
    </source>
</evidence>
<dbReference type="Proteomes" id="UP000070533">
    <property type="component" value="Unassembled WGS sequence"/>
</dbReference>
<dbReference type="SUPFAM" id="SSF52266">
    <property type="entry name" value="SGNH hydrolase"/>
    <property type="match status" value="1"/>
</dbReference>
<dbReference type="OrthoDB" id="9810515at2"/>
<keyword evidence="3" id="KW-1185">Reference proteome</keyword>
<dbReference type="Gene3D" id="3.40.50.1110">
    <property type="entry name" value="SGNH hydrolase"/>
    <property type="match status" value="1"/>
</dbReference>
<dbReference type="InterPro" id="IPR036514">
    <property type="entry name" value="SGNH_hydro_sf"/>
</dbReference>
<dbReference type="EMBL" id="LRQG01000263">
    <property type="protein sequence ID" value="KXA31980.1"/>
    <property type="molecule type" value="Genomic_DNA"/>
</dbReference>
<evidence type="ECO:0000256" key="1">
    <source>
        <dbReference type="SAM" id="Phobius"/>
    </source>
</evidence>
<dbReference type="STRING" id="28128.HMPREF3226_02831"/>
<dbReference type="eggNOG" id="COG2755">
    <property type="taxonomic scope" value="Bacteria"/>
</dbReference>
<proteinExistence type="predicted"/>
<reference evidence="3" key="1">
    <citation type="submission" date="2016-01" db="EMBL/GenBank/DDBJ databases">
        <authorList>
            <person name="Mitreva M."/>
            <person name="Pepin K.H."/>
            <person name="Mihindukulasuriya K.A."/>
            <person name="Fulton R."/>
            <person name="Fronick C."/>
            <person name="O'Laughlin M."/>
            <person name="Miner T."/>
            <person name="Herter B."/>
            <person name="Rosa B.A."/>
            <person name="Cordes M."/>
            <person name="Tomlinson C."/>
            <person name="Wollam A."/>
            <person name="Palsikar V.B."/>
            <person name="Mardis E.R."/>
            <person name="Wilson R.K."/>
        </authorList>
    </citation>
    <scope>NUCLEOTIDE SEQUENCE [LARGE SCALE GENOMIC DNA]</scope>
    <source>
        <strain evidence="3">MJR7716</strain>
    </source>
</reference>
<comment type="caution">
    <text evidence="2">The sequence shown here is derived from an EMBL/GenBank/DDBJ whole genome shotgun (WGS) entry which is preliminary data.</text>
</comment>
<keyword evidence="1" id="KW-0812">Transmembrane</keyword>